<proteinExistence type="inferred from homology"/>
<organism evidence="4 5">
    <name type="scientific">Canna indica</name>
    <name type="common">Indian-shot</name>
    <dbReference type="NCBI Taxonomy" id="4628"/>
    <lineage>
        <taxon>Eukaryota</taxon>
        <taxon>Viridiplantae</taxon>
        <taxon>Streptophyta</taxon>
        <taxon>Embryophyta</taxon>
        <taxon>Tracheophyta</taxon>
        <taxon>Spermatophyta</taxon>
        <taxon>Magnoliopsida</taxon>
        <taxon>Liliopsida</taxon>
        <taxon>Zingiberales</taxon>
        <taxon>Cannaceae</taxon>
        <taxon>Canna</taxon>
    </lineage>
</organism>
<accession>A0AAQ3JSW7</accession>
<evidence type="ECO:0008006" key="6">
    <source>
        <dbReference type="Google" id="ProtNLM"/>
    </source>
</evidence>
<dbReference type="InterPro" id="IPR004911">
    <property type="entry name" value="Interferon-induced_GILT"/>
</dbReference>
<dbReference type="EMBL" id="CP136891">
    <property type="protein sequence ID" value="WOK95838.1"/>
    <property type="molecule type" value="Genomic_DNA"/>
</dbReference>
<evidence type="ECO:0000313" key="5">
    <source>
        <dbReference type="Proteomes" id="UP001327560"/>
    </source>
</evidence>
<evidence type="ECO:0000313" key="4">
    <source>
        <dbReference type="EMBL" id="WOK95838.1"/>
    </source>
</evidence>
<dbReference type="Proteomes" id="UP001327560">
    <property type="component" value="Chromosome 2"/>
</dbReference>
<evidence type="ECO:0000256" key="3">
    <source>
        <dbReference type="SAM" id="SignalP"/>
    </source>
</evidence>
<dbReference type="AlphaFoldDB" id="A0AAQ3JSW7"/>
<dbReference type="PANTHER" id="PTHR13234">
    <property type="entry name" value="GAMMA-INTERFERON INDUCIBLE LYSOSOMAL THIOL REDUCTASE GILT"/>
    <property type="match status" value="1"/>
</dbReference>
<dbReference type="GO" id="GO:0016671">
    <property type="term" value="F:oxidoreductase activity, acting on a sulfur group of donors, disulfide as acceptor"/>
    <property type="evidence" value="ECO:0007669"/>
    <property type="project" value="InterPro"/>
</dbReference>
<gene>
    <name evidence="4" type="ORF">Cni_G04545</name>
</gene>
<sequence length="242" mass="27072">MVSSRLLLFFFILPFSPLSAAASGSASKVSLGLYYESLCPYSANFIVNYLAKIFDDGLISIVDLDLVPYGNARIRNGTMVCQHGPYECLLNTVEACAINSWPDLNKHFRFIYCVESLVAKHKYFEWQSCFSETGLDSAGVLECYDNEYGKELELKYAVQTDALDPPHKYVPWVVVDGQPLYEDYENFEAYVCKAYSGEPPKVCSELSLITNQVKEATGRISYADGISSTTVSDDKTKIKMVI</sequence>
<evidence type="ECO:0000256" key="1">
    <source>
        <dbReference type="ARBA" id="ARBA00005679"/>
    </source>
</evidence>
<evidence type="ECO:0000256" key="2">
    <source>
        <dbReference type="ARBA" id="ARBA00023180"/>
    </source>
</evidence>
<feature type="chain" id="PRO_5042946462" description="Gamma-interferon-inducible lysosomal thiol reductase" evidence="3">
    <location>
        <begin position="22"/>
        <end position="242"/>
    </location>
</feature>
<dbReference type="Pfam" id="PF03227">
    <property type="entry name" value="GILT"/>
    <property type="match status" value="1"/>
</dbReference>
<dbReference type="PANTHER" id="PTHR13234:SF75">
    <property type="entry name" value="GAMMA INTERFERON INDUCIBLE LYSOSOMAL THIOL REDUCTASE FAMILY PROTEIN, EXPRESSED"/>
    <property type="match status" value="1"/>
</dbReference>
<reference evidence="4 5" key="1">
    <citation type="submission" date="2023-10" db="EMBL/GenBank/DDBJ databases">
        <title>Chromosome-scale genome assembly provides insights into flower coloration mechanisms of Canna indica.</title>
        <authorList>
            <person name="Li C."/>
        </authorList>
    </citation>
    <scope>NUCLEOTIDE SEQUENCE [LARGE SCALE GENOMIC DNA]</scope>
    <source>
        <tissue evidence="4">Flower</tissue>
    </source>
</reference>
<keyword evidence="2" id="KW-0325">Glycoprotein</keyword>
<keyword evidence="5" id="KW-1185">Reference proteome</keyword>
<feature type="signal peptide" evidence="3">
    <location>
        <begin position="1"/>
        <end position="21"/>
    </location>
</feature>
<comment type="similarity">
    <text evidence="1">Belongs to the GILT family.</text>
</comment>
<keyword evidence="3" id="KW-0732">Signal</keyword>
<name>A0AAQ3JSW7_9LILI</name>
<protein>
    <recommendedName>
        <fullName evidence="6">Gamma-interferon-inducible lysosomal thiol reductase</fullName>
    </recommendedName>
</protein>